<dbReference type="GO" id="GO:0000813">
    <property type="term" value="C:ESCRT I complex"/>
    <property type="evidence" value="ECO:0007669"/>
    <property type="project" value="UniProtKB-ARBA"/>
</dbReference>
<dbReference type="InterPro" id="IPR016135">
    <property type="entry name" value="UBQ-conjugating_enzyme/RWD"/>
</dbReference>
<dbReference type="GO" id="GO:0031902">
    <property type="term" value="C:late endosome membrane"/>
    <property type="evidence" value="ECO:0007669"/>
    <property type="project" value="UniProtKB-SubCell"/>
</dbReference>
<evidence type="ECO:0000256" key="6">
    <source>
        <dbReference type="ARBA" id="ARBA00025010"/>
    </source>
</evidence>
<evidence type="ECO:0000259" key="8">
    <source>
        <dbReference type="PROSITE" id="PS51314"/>
    </source>
</evidence>
<evidence type="ECO:0000256" key="1">
    <source>
        <dbReference type="ARBA" id="ARBA00004633"/>
    </source>
</evidence>
<dbReference type="GO" id="GO:0006612">
    <property type="term" value="P:protein targeting to membrane"/>
    <property type="evidence" value="ECO:0007669"/>
    <property type="project" value="TreeGrafter"/>
</dbReference>
<comment type="function">
    <text evidence="6">Component of the ESCRT-I complex, a regulator of vesicular trafficking process. Required for the sorting of endocytic ubiquitinated cargos into multivesicular bodies. May be involved in cell growth and differentiation.</text>
</comment>
<dbReference type="GO" id="GO:0006623">
    <property type="term" value="P:protein targeting to vacuole"/>
    <property type="evidence" value="ECO:0007669"/>
    <property type="project" value="TreeGrafter"/>
</dbReference>
<dbReference type="CDD" id="cd11685">
    <property type="entry name" value="UEV_TSG101-like"/>
    <property type="match status" value="1"/>
</dbReference>
<dbReference type="PANTHER" id="PTHR13678:SF25">
    <property type="entry name" value="EG:115C2.5 PROTEIN"/>
    <property type="match status" value="1"/>
</dbReference>
<dbReference type="PROSITE" id="PS51314">
    <property type="entry name" value="VPS37_C"/>
    <property type="match status" value="1"/>
</dbReference>
<dbReference type="Proteomes" id="UP000694846">
    <property type="component" value="Unplaced"/>
</dbReference>
<evidence type="ECO:0000256" key="4">
    <source>
        <dbReference type="ARBA" id="ARBA00022753"/>
    </source>
</evidence>
<gene>
    <name evidence="9" type="primary">Vps37a</name>
    <name evidence="11" type="synonym">LOC112691103</name>
    <name evidence="9" type="ORF">g.85089</name>
</gene>
<accession>A0A2S2QVI3</accession>
<keyword evidence="10" id="KW-1185">Reference proteome</keyword>
<protein>
    <submittedName>
        <fullName evidence="9 11">Vacuolar protein sorting-associated protein 37A</fullName>
    </submittedName>
</protein>
<dbReference type="SUPFAM" id="SSF140111">
    <property type="entry name" value="Endosomal sorting complex assembly domain"/>
    <property type="match status" value="1"/>
</dbReference>
<evidence type="ECO:0000256" key="3">
    <source>
        <dbReference type="ARBA" id="ARBA00022448"/>
    </source>
</evidence>
<evidence type="ECO:0000256" key="5">
    <source>
        <dbReference type="ARBA" id="ARBA00022927"/>
    </source>
</evidence>
<comment type="similarity">
    <text evidence="2">Belongs to the VPS37 family.</text>
</comment>
<feature type="domain" description="VPS37 C-terminal" evidence="8">
    <location>
        <begin position="222"/>
        <end position="309"/>
    </location>
</feature>
<dbReference type="GO" id="GO:0043162">
    <property type="term" value="P:ubiquitin-dependent protein catabolic process via the multivesicular body sorting pathway"/>
    <property type="evidence" value="ECO:0007669"/>
    <property type="project" value="TreeGrafter"/>
</dbReference>
<reference evidence="11" key="2">
    <citation type="submission" date="2025-04" db="UniProtKB">
        <authorList>
            <consortium name="RefSeq"/>
        </authorList>
    </citation>
    <scope>IDENTIFICATION</scope>
    <source>
        <tissue evidence="11">Whole body</tissue>
    </source>
</reference>
<proteinExistence type="inferred from homology"/>
<keyword evidence="5 7" id="KW-0653">Protein transport</keyword>
<sequence>MLSTNLYNSHDLTRKREIQIDTLKVFNENVTEKIFDKEYFVEFPTRIGSLRMIIDLGPKFPLEKPIIKVYPRINHKWVDSAGEIVLAPGLINFTIHSDLGRVVQVIRREFELDQSLTLANGSDSYSGNAGSINNTIASLSNDIELCSLAKLTSAELLRLNNNVDCLDEFISELPSIEASNKSIENTITKIMDLANSNMSKEESLTNLRAEISKQLEKIELYQASYATLSTQYVKLCEKYSPQSISDNLKNAALKCDEESERIAEQFLAGDMDCDKFLQVYVKSRTMSYTRKAKEERLSYQLKQLKKAGF</sequence>
<organism evidence="9">
    <name type="scientific">Sipha flava</name>
    <name type="common">yellow sugarcane aphid</name>
    <dbReference type="NCBI Taxonomy" id="143950"/>
    <lineage>
        <taxon>Eukaryota</taxon>
        <taxon>Metazoa</taxon>
        <taxon>Ecdysozoa</taxon>
        <taxon>Arthropoda</taxon>
        <taxon>Hexapoda</taxon>
        <taxon>Insecta</taxon>
        <taxon>Pterygota</taxon>
        <taxon>Neoptera</taxon>
        <taxon>Paraneoptera</taxon>
        <taxon>Hemiptera</taxon>
        <taxon>Sternorrhyncha</taxon>
        <taxon>Aphidomorpha</taxon>
        <taxon>Aphidoidea</taxon>
        <taxon>Aphididae</taxon>
        <taxon>Sipha</taxon>
    </lineage>
</organism>
<comment type="subcellular location">
    <subcellularLocation>
        <location evidence="1">Late endosome membrane</location>
        <topology evidence="1">Peripheral membrane protein</topology>
    </subcellularLocation>
</comment>
<dbReference type="Gene3D" id="1.10.287.660">
    <property type="entry name" value="Helix hairpin bin"/>
    <property type="match status" value="1"/>
</dbReference>
<dbReference type="Pfam" id="PF07200">
    <property type="entry name" value="Mod_r"/>
    <property type="match status" value="1"/>
</dbReference>
<dbReference type="RefSeq" id="XP_025421038.1">
    <property type="nucleotide sequence ID" value="XM_025565253.1"/>
</dbReference>
<dbReference type="InterPro" id="IPR029012">
    <property type="entry name" value="Helix_hairpin_bin_sf"/>
</dbReference>
<evidence type="ECO:0000313" key="10">
    <source>
        <dbReference type="Proteomes" id="UP000694846"/>
    </source>
</evidence>
<keyword evidence="4" id="KW-0967">Endosome</keyword>
<keyword evidence="3 7" id="KW-0813">Transport</keyword>
<dbReference type="SUPFAM" id="SSF54495">
    <property type="entry name" value="UBC-like"/>
    <property type="match status" value="1"/>
</dbReference>
<reference evidence="9" key="1">
    <citation type="submission" date="2018-04" db="EMBL/GenBank/DDBJ databases">
        <title>Transcriptome assembly of Sipha flava.</title>
        <authorList>
            <person name="Scully E.D."/>
            <person name="Geib S.M."/>
            <person name="Palmer N.A."/>
            <person name="Koch K."/>
            <person name="Bradshaw J."/>
            <person name="Heng-Moss T."/>
            <person name="Sarath G."/>
        </authorList>
    </citation>
    <scope>NUCLEOTIDE SEQUENCE</scope>
</reference>
<dbReference type="OrthoDB" id="10260857at2759"/>
<dbReference type="InterPro" id="IPR009851">
    <property type="entry name" value="Mod_r"/>
</dbReference>
<dbReference type="EMBL" id="GGMS01012542">
    <property type="protein sequence ID" value="MBY81745.1"/>
    <property type="molecule type" value="Transcribed_RNA"/>
</dbReference>
<evidence type="ECO:0000256" key="7">
    <source>
        <dbReference type="PROSITE-ProRule" id="PRU00646"/>
    </source>
</evidence>
<name>A0A2S2QVI3_9HEMI</name>
<dbReference type="AlphaFoldDB" id="A0A2S2QVI3"/>
<evidence type="ECO:0000256" key="2">
    <source>
        <dbReference type="ARBA" id="ARBA00007617"/>
    </source>
</evidence>
<dbReference type="PANTHER" id="PTHR13678">
    <property type="entry name" value="VACUOLAR PROTEIN SORTING-ASSOCIATED PROTEIN 37"/>
    <property type="match status" value="1"/>
</dbReference>
<evidence type="ECO:0000313" key="11">
    <source>
        <dbReference type="RefSeq" id="XP_025421038.1"/>
    </source>
</evidence>
<dbReference type="InterPro" id="IPR037202">
    <property type="entry name" value="ESCRT_assembly_dom"/>
</dbReference>
<evidence type="ECO:0000313" key="9">
    <source>
        <dbReference type="EMBL" id="MBY81745.1"/>
    </source>
</evidence>